<reference evidence="1 2" key="1">
    <citation type="journal article" date="2015" name="Nature">
        <title>rRNA introns, odd ribosomes, and small enigmatic genomes across a large radiation of phyla.</title>
        <authorList>
            <person name="Brown C.T."/>
            <person name="Hug L.A."/>
            <person name="Thomas B.C."/>
            <person name="Sharon I."/>
            <person name="Castelle C.J."/>
            <person name="Singh A."/>
            <person name="Wilkins M.J."/>
            <person name="Williams K.H."/>
            <person name="Banfield J.F."/>
        </authorList>
    </citation>
    <scope>NUCLEOTIDE SEQUENCE [LARGE SCALE GENOMIC DNA]</scope>
</reference>
<protein>
    <submittedName>
        <fullName evidence="1">Uncharacterized protein</fullName>
    </submittedName>
</protein>
<name>A0A0G0PKP2_9BACT</name>
<dbReference type="EMBL" id="LBWB01000037">
    <property type="protein sequence ID" value="KKQ98679.1"/>
    <property type="molecule type" value="Genomic_DNA"/>
</dbReference>
<evidence type="ECO:0000313" key="2">
    <source>
        <dbReference type="Proteomes" id="UP000033881"/>
    </source>
</evidence>
<evidence type="ECO:0000313" key="1">
    <source>
        <dbReference type="EMBL" id="KKQ98679.1"/>
    </source>
</evidence>
<sequence length="112" mass="12882">MNTPNFHELKYNNLRIVLAYIANVHGDTFYVCGLENGNWIVDTSRMQFNDAAHNGEGYAKETIEAFGWGKYMVEENIVYSHKIKQATRDICKCDIVTMWNYGHVIGCVERKG</sequence>
<dbReference type="Proteomes" id="UP000033881">
    <property type="component" value="Unassembled WGS sequence"/>
</dbReference>
<gene>
    <name evidence="1" type="ORF">UT24_C0037G0018</name>
</gene>
<proteinExistence type="predicted"/>
<dbReference type="AlphaFoldDB" id="A0A0G0PKP2"/>
<accession>A0A0G0PKP2</accession>
<comment type="caution">
    <text evidence="1">The sequence shown here is derived from an EMBL/GenBank/DDBJ whole genome shotgun (WGS) entry which is preliminary data.</text>
</comment>
<organism evidence="1 2">
    <name type="scientific">Candidatus Woesebacteria bacterium GW2011_GWB1_39_12</name>
    <dbReference type="NCBI Taxonomy" id="1618574"/>
    <lineage>
        <taxon>Bacteria</taxon>
        <taxon>Candidatus Woeseibacteriota</taxon>
    </lineage>
</organism>
<dbReference type="STRING" id="1618574.UT24_C0037G0018"/>